<feature type="transmembrane region" description="Helical" evidence="23">
    <location>
        <begin position="299"/>
        <end position="320"/>
    </location>
</feature>
<gene>
    <name evidence="26" type="ORF">FE782_28870</name>
</gene>
<dbReference type="GO" id="GO:0005524">
    <property type="term" value="F:ATP binding"/>
    <property type="evidence" value="ECO:0007669"/>
    <property type="project" value="UniProtKB-KW"/>
</dbReference>
<name>A0A5R9G173_9BACL</name>
<keyword evidence="27" id="KW-1185">Reference proteome</keyword>
<keyword evidence="14" id="KW-0067">ATP-binding</keyword>
<dbReference type="CDD" id="cd17574">
    <property type="entry name" value="REC_OmpR"/>
    <property type="match status" value="1"/>
</dbReference>
<evidence type="ECO:0000256" key="5">
    <source>
        <dbReference type="ARBA" id="ARBA00012438"/>
    </source>
</evidence>
<dbReference type="InterPro" id="IPR036890">
    <property type="entry name" value="HATPase_C_sf"/>
</dbReference>
<keyword evidence="15" id="KW-0408">Iron</keyword>
<evidence type="ECO:0000256" key="20">
    <source>
        <dbReference type="ARBA" id="ARBA00074306"/>
    </source>
</evidence>
<dbReference type="SMART" id="SM00387">
    <property type="entry name" value="HATPase_c"/>
    <property type="match status" value="2"/>
</dbReference>
<keyword evidence="17" id="KW-0411">Iron-sulfur</keyword>
<comment type="caution">
    <text evidence="26">The sequence shown here is derived from an EMBL/GenBank/DDBJ whole genome shotgun (WGS) entry which is preliminary data.</text>
</comment>
<feature type="domain" description="Histidine kinase" evidence="24">
    <location>
        <begin position="459"/>
        <end position="679"/>
    </location>
</feature>
<dbReference type="Pfam" id="PF02518">
    <property type="entry name" value="HATPase_c"/>
    <property type="match status" value="1"/>
</dbReference>
<dbReference type="CDD" id="cd00082">
    <property type="entry name" value="HisKA"/>
    <property type="match status" value="1"/>
</dbReference>
<evidence type="ECO:0000256" key="14">
    <source>
        <dbReference type="ARBA" id="ARBA00022840"/>
    </source>
</evidence>
<dbReference type="Proteomes" id="UP000309676">
    <property type="component" value="Unassembled WGS sequence"/>
</dbReference>
<dbReference type="Pfam" id="PF07730">
    <property type="entry name" value="HisKA_3"/>
    <property type="match status" value="1"/>
</dbReference>
<feature type="transmembrane region" description="Helical" evidence="23">
    <location>
        <begin position="399"/>
        <end position="423"/>
    </location>
</feature>
<evidence type="ECO:0000256" key="16">
    <source>
        <dbReference type="ARBA" id="ARBA00023012"/>
    </source>
</evidence>
<evidence type="ECO:0000256" key="13">
    <source>
        <dbReference type="ARBA" id="ARBA00022777"/>
    </source>
</evidence>
<dbReference type="EMBL" id="VCIW01000029">
    <property type="protein sequence ID" value="TLS48759.1"/>
    <property type="molecule type" value="Genomic_DNA"/>
</dbReference>
<evidence type="ECO:0000256" key="7">
    <source>
        <dbReference type="ARBA" id="ARBA00022485"/>
    </source>
</evidence>
<evidence type="ECO:0000256" key="9">
    <source>
        <dbReference type="ARBA" id="ARBA00022553"/>
    </source>
</evidence>
<reference evidence="26 27" key="1">
    <citation type="submission" date="2019-05" db="EMBL/GenBank/DDBJ databases">
        <authorList>
            <person name="Narsing Rao M.P."/>
            <person name="Li W.J."/>
        </authorList>
    </citation>
    <scope>NUCLEOTIDE SEQUENCE [LARGE SCALE GENOMIC DNA]</scope>
    <source>
        <strain evidence="26 27">SYSU_K30003</strain>
    </source>
</reference>
<feature type="modified residue" description="4-aspartylphosphate" evidence="21">
    <location>
        <position position="781"/>
    </location>
</feature>
<dbReference type="AlphaFoldDB" id="A0A5R9G173"/>
<dbReference type="PRINTS" id="PR00344">
    <property type="entry name" value="BCTRLSENSOR"/>
</dbReference>
<dbReference type="PANTHER" id="PTHR43047">
    <property type="entry name" value="TWO-COMPONENT HISTIDINE PROTEIN KINASE"/>
    <property type="match status" value="1"/>
</dbReference>
<keyword evidence="7" id="KW-0004">4Fe-4S</keyword>
<dbReference type="EC" id="2.7.13.3" evidence="5"/>
<evidence type="ECO:0000313" key="26">
    <source>
        <dbReference type="EMBL" id="TLS48759.1"/>
    </source>
</evidence>
<dbReference type="PROSITE" id="PS50110">
    <property type="entry name" value="RESPONSE_REGULATORY"/>
    <property type="match status" value="1"/>
</dbReference>
<feature type="compositionally biased region" description="Low complexity" evidence="22">
    <location>
        <begin position="684"/>
        <end position="696"/>
    </location>
</feature>
<keyword evidence="23" id="KW-0812">Transmembrane</keyword>
<comment type="cofactor">
    <cofactor evidence="2">
        <name>[4Fe-4S] cluster</name>
        <dbReference type="ChEBI" id="CHEBI:49883"/>
    </cofactor>
</comment>
<evidence type="ECO:0000256" key="12">
    <source>
        <dbReference type="ARBA" id="ARBA00022741"/>
    </source>
</evidence>
<dbReference type="FunFam" id="3.30.565.10:FF:000010">
    <property type="entry name" value="Sensor histidine kinase RcsC"/>
    <property type="match status" value="1"/>
</dbReference>
<evidence type="ECO:0000259" key="24">
    <source>
        <dbReference type="PROSITE" id="PS50109"/>
    </source>
</evidence>
<evidence type="ECO:0000256" key="11">
    <source>
        <dbReference type="ARBA" id="ARBA00022723"/>
    </source>
</evidence>
<comment type="subcellular location">
    <subcellularLocation>
        <location evidence="3">Cytoplasm</location>
    </subcellularLocation>
</comment>
<keyword evidence="23" id="KW-1133">Transmembrane helix</keyword>
<protein>
    <recommendedName>
        <fullName evidence="20">Circadian input-output histidine kinase CikA</fullName>
        <ecNumber evidence="5">2.7.13.3</ecNumber>
    </recommendedName>
    <alternativeName>
        <fullName evidence="19">Nitrogen regulation protein B</fullName>
    </alternativeName>
    <alternativeName>
        <fullName evidence="6">Oxygen sensor histidine kinase NreB</fullName>
    </alternativeName>
</protein>
<dbReference type="SUPFAM" id="SSF47384">
    <property type="entry name" value="Homodimeric domain of signal transducing histidine kinase"/>
    <property type="match status" value="1"/>
</dbReference>
<dbReference type="PANTHER" id="PTHR43047:SF72">
    <property type="entry name" value="OSMOSENSING HISTIDINE PROTEIN KINASE SLN1"/>
    <property type="match status" value="1"/>
</dbReference>
<dbReference type="GO" id="GO:0009927">
    <property type="term" value="F:histidine phosphotransfer kinase activity"/>
    <property type="evidence" value="ECO:0007669"/>
    <property type="project" value="TreeGrafter"/>
</dbReference>
<dbReference type="Gene3D" id="3.40.50.2300">
    <property type="match status" value="1"/>
</dbReference>
<evidence type="ECO:0000256" key="8">
    <source>
        <dbReference type="ARBA" id="ARBA00022490"/>
    </source>
</evidence>
<dbReference type="InterPro" id="IPR004358">
    <property type="entry name" value="Sig_transdc_His_kin-like_C"/>
</dbReference>
<dbReference type="InterPro" id="IPR005467">
    <property type="entry name" value="His_kinase_dom"/>
</dbReference>
<dbReference type="Gene3D" id="1.20.5.1930">
    <property type="match status" value="1"/>
</dbReference>
<dbReference type="InterPro" id="IPR003661">
    <property type="entry name" value="HisK_dim/P_dom"/>
</dbReference>
<proteinExistence type="inferred from homology"/>
<dbReference type="Gene3D" id="3.30.565.10">
    <property type="entry name" value="Histidine kinase-like ATPase, C-terminal domain"/>
    <property type="match status" value="2"/>
</dbReference>
<dbReference type="Pfam" id="PF00512">
    <property type="entry name" value="HisKA"/>
    <property type="match status" value="1"/>
</dbReference>
<dbReference type="CDD" id="cd16917">
    <property type="entry name" value="HATPase_UhpB-NarQ-NarX-like"/>
    <property type="match status" value="1"/>
</dbReference>
<keyword evidence="8" id="KW-0963">Cytoplasm</keyword>
<sequence length="1085" mass="121159">MNVRGEGRDGSMTTFVRGKSWRRPLMIGLFALPAAGLLWLFWFIVSWNSLNEGFHSYDNWVSSPGWEYVLEDIPRSHEGLPAPLADTDWKPIGDNLPQQVVPSDYKGHYWLRAPLPESFRDEGEGRQLLLRGFKAVQLFSDSREIYEFNMEPYDFRVNKHIRWGLAPLASEDFGKTIYLRVYTEGVAPSFGSVLVGRPDAFYLDMLRQDVLRVVLCVLFLFFSISSFLLFAVNAKDTIYFHFAVLTACAAYGSVNRAPTLQLFADLPLFVYLQDVVFTVGAGALFGFLSRMYGGGASRLFRAFMLSLWGFAALILVAALYREPTYHLLVDKLLTGILCAYLSVMLYLMVRSYRRSKDRETVWVFAGIVLLLVLAAVYYVQVNVYPFVHLLYERFPFFVIYLNGAQLTLGVFLFVLCLGAVLILRFDDTLRQIRRYAVELAAKNLQLQEIDRMKDDFLARTSHELRTPLFGITGMAESLLDRSATTDPEDRKRLSLIVASGRRLTRLVNDILDLSKLRHNDLRLTVRPVDLRKTAEAVAALLQPQAKAKGLVIRCAIPAELPPVMADEDRVEQILYNLLGNAVKFSTEGDITIYAAPDESDAGFLRISVSDNGLGIPENDRERIFERFRQSRHTEEQGIGGTGLGLTISKQLAELHGGRLDVESELGVGSTFTFTLPLWPEEAAAGAAAAPAPDGAGRPLEPERTPALAGTDEPEPRISAPQQPVSPAAERRTVLVIDDEPANLEVLAVHLSPSYRVVAHAHPSQALTALEEGLRPDLIITDVMMPGMSGYELSRRIRRTHGEADLPILMLTARSLPEDLAEGFRSGANDYVTKPVAKQELLARVNLHLKITELNRSLEEKVQERTAELEQRNRELQFSIHETIEALREIVALEERNRIAHEIHDSVGHTMTATVMQLEATKRLLAVDRELALEKLSAAQGLVRDSLDQIRSAVRMLKDDVAKTDLRESLTKLLSETQDITGVSVDVRIDALPELPPLYRKVVFHALQEGLTNGLKHGGGSAFAFRLYAENGQLRFSLKNNGAPYGDTPFGFGLTAMRERVVQLGGSLQVTDAPGWGCDLRIVLPI</sequence>
<feature type="transmembrane region" description="Helical" evidence="23">
    <location>
        <begin position="332"/>
        <end position="349"/>
    </location>
</feature>
<evidence type="ECO:0000256" key="23">
    <source>
        <dbReference type="SAM" id="Phobius"/>
    </source>
</evidence>
<evidence type="ECO:0000256" key="4">
    <source>
        <dbReference type="ARBA" id="ARBA00006402"/>
    </source>
</evidence>
<keyword evidence="9 21" id="KW-0597">Phosphoprotein</keyword>
<evidence type="ECO:0000256" key="2">
    <source>
        <dbReference type="ARBA" id="ARBA00001966"/>
    </source>
</evidence>
<evidence type="ECO:0000256" key="1">
    <source>
        <dbReference type="ARBA" id="ARBA00000085"/>
    </source>
</evidence>
<evidence type="ECO:0000256" key="21">
    <source>
        <dbReference type="PROSITE-ProRule" id="PRU00169"/>
    </source>
</evidence>
<evidence type="ECO:0000259" key="25">
    <source>
        <dbReference type="PROSITE" id="PS50110"/>
    </source>
</evidence>
<keyword evidence="16" id="KW-0902">Two-component regulatory system</keyword>
<dbReference type="SUPFAM" id="SSF52172">
    <property type="entry name" value="CheY-like"/>
    <property type="match status" value="1"/>
</dbReference>
<feature type="region of interest" description="Disordered" evidence="22">
    <location>
        <begin position="684"/>
        <end position="728"/>
    </location>
</feature>
<comment type="function">
    <text evidence="18">Member of the two-component regulatory system NreB/NreC involved in the control of dissimilatory nitrate/nitrite reduction in response to oxygen. NreB functions as a direct oxygen sensor histidine kinase which is autophosphorylated, in the absence of oxygen, probably at the conserved histidine residue, and transfers its phosphate group probably to a conserved aspartate residue of NreC. NreB/NreC activates the expression of the nitrate (narGHJI) and nitrite (nir) reductase operons, as well as the putative nitrate transporter gene narT.</text>
</comment>
<feature type="domain" description="Response regulatory" evidence="25">
    <location>
        <begin position="732"/>
        <end position="848"/>
    </location>
</feature>
<dbReference type="Gene3D" id="1.10.287.130">
    <property type="match status" value="1"/>
</dbReference>
<dbReference type="InterPro" id="IPR011006">
    <property type="entry name" value="CheY-like_superfamily"/>
</dbReference>
<dbReference type="InterPro" id="IPR001789">
    <property type="entry name" value="Sig_transdc_resp-reg_receiver"/>
</dbReference>
<dbReference type="GO" id="GO:0005886">
    <property type="term" value="C:plasma membrane"/>
    <property type="evidence" value="ECO:0007669"/>
    <property type="project" value="TreeGrafter"/>
</dbReference>
<dbReference type="SMART" id="SM00448">
    <property type="entry name" value="REC"/>
    <property type="match status" value="1"/>
</dbReference>
<dbReference type="PROSITE" id="PS50109">
    <property type="entry name" value="HIS_KIN"/>
    <property type="match status" value="1"/>
</dbReference>
<dbReference type="InterPro" id="IPR036097">
    <property type="entry name" value="HisK_dim/P_sf"/>
</dbReference>
<dbReference type="GO" id="GO:0046872">
    <property type="term" value="F:metal ion binding"/>
    <property type="evidence" value="ECO:0007669"/>
    <property type="project" value="UniProtKB-KW"/>
</dbReference>
<dbReference type="GO" id="GO:0051539">
    <property type="term" value="F:4 iron, 4 sulfur cluster binding"/>
    <property type="evidence" value="ECO:0007669"/>
    <property type="project" value="UniProtKB-KW"/>
</dbReference>
<dbReference type="SMART" id="SM00388">
    <property type="entry name" value="HisKA"/>
    <property type="match status" value="1"/>
</dbReference>
<organism evidence="26 27">
    <name type="scientific">Paenibacillus antri</name>
    <dbReference type="NCBI Taxonomy" id="2582848"/>
    <lineage>
        <taxon>Bacteria</taxon>
        <taxon>Bacillati</taxon>
        <taxon>Bacillota</taxon>
        <taxon>Bacilli</taxon>
        <taxon>Bacillales</taxon>
        <taxon>Paenibacillaceae</taxon>
        <taxon>Paenibacillus</taxon>
    </lineage>
</organism>
<dbReference type="SUPFAM" id="SSF55874">
    <property type="entry name" value="ATPase domain of HSP90 chaperone/DNA topoisomerase II/histidine kinase"/>
    <property type="match status" value="2"/>
</dbReference>
<dbReference type="InterPro" id="IPR011712">
    <property type="entry name" value="Sig_transdc_His_kin_sub3_dim/P"/>
</dbReference>
<evidence type="ECO:0000256" key="22">
    <source>
        <dbReference type="SAM" id="MobiDB-lite"/>
    </source>
</evidence>
<evidence type="ECO:0000256" key="3">
    <source>
        <dbReference type="ARBA" id="ARBA00004496"/>
    </source>
</evidence>
<comment type="similarity">
    <text evidence="4">In the N-terminal section; belongs to the phytochrome family.</text>
</comment>
<keyword evidence="12" id="KW-0547">Nucleotide-binding</keyword>
<accession>A0A5R9G173</accession>
<comment type="catalytic activity">
    <reaction evidence="1">
        <text>ATP + protein L-histidine = ADP + protein N-phospho-L-histidine.</text>
        <dbReference type="EC" id="2.7.13.3"/>
    </reaction>
</comment>
<feature type="transmembrane region" description="Helical" evidence="23">
    <location>
        <begin position="266"/>
        <end position="287"/>
    </location>
</feature>
<dbReference type="GO" id="GO:0005737">
    <property type="term" value="C:cytoplasm"/>
    <property type="evidence" value="ECO:0007669"/>
    <property type="project" value="UniProtKB-SubCell"/>
</dbReference>
<evidence type="ECO:0000256" key="18">
    <source>
        <dbReference type="ARBA" id="ARBA00024827"/>
    </source>
</evidence>
<evidence type="ECO:0000313" key="27">
    <source>
        <dbReference type="Proteomes" id="UP000309676"/>
    </source>
</evidence>
<keyword evidence="10" id="KW-0808">Transferase</keyword>
<feature type="transmembrane region" description="Helical" evidence="23">
    <location>
        <begin position="361"/>
        <end position="379"/>
    </location>
</feature>
<dbReference type="GO" id="GO:0000155">
    <property type="term" value="F:phosphorelay sensor kinase activity"/>
    <property type="evidence" value="ECO:0007669"/>
    <property type="project" value="InterPro"/>
</dbReference>
<evidence type="ECO:0000256" key="6">
    <source>
        <dbReference type="ARBA" id="ARBA00017322"/>
    </source>
</evidence>
<keyword evidence="11" id="KW-0479">Metal-binding</keyword>
<keyword evidence="13" id="KW-0418">Kinase</keyword>
<dbReference type="InterPro" id="IPR003594">
    <property type="entry name" value="HATPase_dom"/>
</dbReference>
<evidence type="ECO:0000256" key="10">
    <source>
        <dbReference type="ARBA" id="ARBA00022679"/>
    </source>
</evidence>
<evidence type="ECO:0000256" key="17">
    <source>
        <dbReference type="ARBA" id="ARBA00023014"/>
    </source>
</evidence>
<feature type="transmembrane region" description="Helical" evidence="23">
    <location>
        <begin position="238"/>
        <end position="254"/>
    </location>
</feature>
<feature type="transmembrane region" description="Helical" evidence="23">
    <location>
        <begin position="210"/>
        <end position="231"/>
    </location>
</feature>
<feature type="transmembrane region" description="Helical" evidence="23">
    <location>
        <begin position="25"/>
        <end position="45"/>
    </location>
</feature>
<dbReference type="GO" id="GO:0046983">
    <property type="term" value="F:protein dimerization activity"/>
    <property type="evidence" value="ECO:0007669"/>
    <property type="project" value="InterPro"/>
</dbReference>
<evidence type="ECO:0000256" key="19">
    <source>
        <dbReference type="ARBA" id="ARBA00030800"/>
    </source>
</evidence>
<keyword evidence="23" id="KW-0472">Membrane</keyword>
<dbReference type="Pfam" id="PF00072">
    <property type="entry name" value="Response_reg"/>
    <property type="match status" value="1"/>
</dbReference>
<evidence type="ECO:0000256" key="15">
    <source>
        <dbReference type="ARBA" id="ARBA00023004"/>
    </source>
</evidence>